<evidence type="ECO:0000313" key="4">
    <source>
        <dbReference type="EMBL" id="KAK3775325.1"/>
    </source>
</evidence>
<dbReference type="GO" id="GO:0005261">
    <property type="term" value="F:monoatomic cation channel activity"/>
    <property type="evidence" value="ECO:0007669"/>
    <property type="project" value="TreeGrafter"/>
</dbReference>
<sequence>MTHKGNLLATSWYDKHEINILSTNSNPSTTIVTRSSCQGHVTLDIPTPVANYNQNIGGVDLSDQYWSYYQVGLASRKWWRYLFWFLVQTAMVKSYLVIKSSAASRPKKSPLSRHLLFRMKVLNNLLVRASGSIACSVSESPSARFITAAKEKHKCVRIPGGKKRCFQCAEDKKKTPSNRTPEIVYGIYKALGCPHGCNDGVMGSLGDHLRMKGQNCLHRLHKLNPAMFHKFLRDTVKKRPLQESVDFLHAFLGFCFDPTNMVQSPMSHKKSVSQENLPRAGYANNFGHSVGGEGYRGVEGVLIANLVKPLVSRCVECANDLYGTENISLFCDVRQLMVYVKEIHGGTFRRVALSGLLDSLQKVKRESAERKRELALKKQASPVRRTTSVTSESGDEKEATLTTTKHISVHQNKEDDSSGRRKSKKSLFRSKITKSLMFQYAASDSEILDEGPGKSPRTSISAAEEDSPSSSTTPRRRFSKFNIGWRRGTKSDHEDDQMSDPPPLDRRESRSEMQVHRNIILAAVAQQPTAGGGAGRGRMSFKAASQATLSFLSARKRIEDGIKTLGKKMTRKGSSDDFFKQRSGVKSDSGVELVMVKEKKMVDRYLIKSGMLRFSFLLECCHPGSLPDPQMVAAMLDLDAPVSARAAMLLECAHFIHRCNRGDWPNWMKLNLPSFRHTVAALQNRGQPSGYRLNIILQKAAGRMFYSWAENLGLQMEYILAKEHADRLAVIDEVKDENRKKELRAEDEEEDFLDEASVNQKGKECPYALKMLACLVLVEVTTFLRETFQYLPRSRSHKREHLWEKNVTSRRYSSIVSSPGHSDKSSESNVAELPSGISNVGSPGDRKISFAVLTERSDSLHSSTASLSQLEPGSQEEKKEKDQERTNWLLKATSVGRLASE</sequence>
<feature type="compositionally biased region" description="Basic and acidic residues" evidence="1">
    <location>
        <begin position="503"/>
        <end position="512"/>
    </location>
</feature>
<reference evidence="4" key="1">
    <citation type="journal article" date="2023" name="G3 (Bethesda)">
        <title>A reference genome for the long-term kleptoplast-retaining sea slug Elysia crispata morphotype clarki.</title>
        <authorList>
            <person name="Eastman K.E."/>
            <person name="Pendleton A.L."/>
            <person name="Shaikh M.A."/>
            <person name="Suttiyut T."/>
            <person name="Ogas R."/>
            <person name="Tomko P."/>
            <person name="Gavelis G."/>
            <person name="Widhalm J.R."/>
            <person name="Wisecaver J.H."/>
        </authorList>
    </citation>
    <scope>NUCLEOTIDE SEQUENCE</scope>
    <source>
        <strain evidence="4">ECLA1</strain>
    </source>
</reference>
<feature type="compositionally biased region" description="Low complexity" evidence="1">
    <location>
        <begin position="860"/>
        <end position="870"/>
    </location>
</feature>
<dbReference type="Pfam" id="PF13843">
    <property type="entry name" value="DDE_Tnp_1_7"/>
    <property type="match status" value="1"/>
</dbReference>
<dbReference type="GO" id="GO:0055080">
    <property type="term" value="P:monoatomic cation homeostasis"/>
    <property type="evidence" value="ECO:0007669"/>
    <property type="project" value="TreeGrafter"/>
</dbReference>
<evidence type="ECO:0000259" key="2">
    <source>
        <dbReference type="Pfam" id="PF13843"/>
    </source>
</evidence>
<dbReference type="EMBL" id="JAWDGP010003344">
    <property type="protein sequence ID" value="KAK3775325.1"/>
    <property type="molecule type" value="Genomic_DNA"/>
</dbReference>
<proteinExistence type="predicted"/>
<feature type="domain" description="Protein UNC80 central region" evidence="3">
    <location>
        <begin position="597"/>
        <end position="886"/>
    </location>
</feature>
<feature type="compositionally biased region" description="Polar residues" evidence="1">
    <location>
        <begin position="400"/>
        <end position="410"/>
    </location>
</feature>
<feature type="compositionally biased region" description="Basic and acidic residues" evidence="1">
    <location>
        <begin position="875"/>
        <end position="885"/>
    </location>
</feature>
<evidence type="ECO:0000313" key="5">
    <source>
        <dbReference type="Proteomes" id="UP001283361"/>
    </source>
</evidence>
<dbReference type="InterPro" id="IPR045852">
    <property type="entry name" value="UNC80_central"/>
</dbReference>
<dbReference type="Pfam" id="PF19424">
    <property type="entry name" value="UNC80"/>
    <property type="match status" value="1"/>
</dbReference>
<accession>A0AAE0ZTL1</accession>
<name>A0AAE0ZTL1_9GAST</name>
<keyword evidence="5" id="KW-1185">Reference proteome</keyword>
<feature type="region of interest" description="Disordered" evidence="1">
    <location>
        <begin position="857"/>
        <end position="901"/>
    </location>
</feature>
<gene>
    <name evidence="4" type="ORF">RRG08_030993</name>
</gene>
<dbReference type="PANTHER" id="PTHR31781:SF1">
    <property type="entry name" value="PROTEIN UNC-80 HOMOLOG"/>
    <property type="match status" value="1"/>
</dbReference>
<dbReference type="InterPro" id="IPR029526">
    <property type="entry name" value="PGBD"/>
</dbReference>
<organism evidence="4 5">
    <name type="scientific">Elysia crispata</name>
    <name type="common">lettuce slug</name>
    <dbReference type="NCBI Taxonomy" id="231223"/>
    <lineage>
        <taxon>Eukaryota</taxon>
        <taxon>Metazoa</taxon>
        <taxon>Spiralia</taxon>
        <taxon>Lophotrochozoa</taxon>
        <taxon>Mollusca</taxon>
        <taxon>Gastropoda</taxon>
        <taxon>Heterobranchia</taxon>
        <taxon>Euthyneura</taxon>
        <taxon>Panpulmonata</taxon>
        <taxon>Sacoglossa</taxon>
        <taxon>Placobranchoidea</taxon>
        <taxon>Plakobranchidae</taxon>
        <taxon>Elysia</taxon>
    </lineage>
</organism>
<dbReference type="Proteomes" id="UP001283361">
    <property type="component" value="Unassembled WGS sequence"/>
</dbReference>
<dbReference type="GO" id="GO:0030424">
    <property type="term" value="C:axon"/>
    <property type="evidence" value="ECO:0007669"/>
    <property type="project" value="TreeGrafter"/>
</dbReference>
<comment type="caution">
    <text evidence="4">The sequence shown here is derived from an EMBL/GenBank/DDBJ whole genome shotgun (WGS) entry which is preliminary data.</text>
</comment>
<feature type="region of interest" description="Disordered" evidence="1">
    <location>
        <begin position="369"/>
        <end position="426"/>
    </location>
</feature>
<dbReference type="PANTHER" id="PTHR31781">
    <property type="entry name" value="UNC80"/>
    <property type="match status" value="1"/>
</dbReference>
<dbReference type="AlphaFoldDB" id="A0AAE0ZTL1"/>
<evidence type="ECO:0000256" key="1">
    <source>
        <dbReference type="SAM" id="MobiDB-lite"/>
    </source>
</evidence>
<feature type="region of interest" description="Disordered" evidence="1">
    <location>
        <begin position="814"/>
        <end position="838"/>
    </location>
</feature>
<feature type="domain" description="PiggyBac transposable element-derived protein" evidence="2">
    <location>
        <begin position="3"/>
        <end position="94"/>
    </location>
</feature>
<protein>
    <submittedName>
        <fullName evidence="4">Uncharacterized protein</fullName>
    </submittedName>
</protein>
<feature type="region of interest" description="Disordered" evidence="1">
    <location>
        <begin position="447"/>
        <end position="512"/>
    </location>
</feature>
<dbReference type="GO" id="GO:0034703">
    <property type="term" value="C:cation channel complex"/>
    <property type="evidence" value="ECO:0007669"/>
    <property type="project" value="TreeGrafter"/>
</dbReference>
<evidence type="ECO:0000259" key="3">
    <source>
        <dbReference type="Pfam" id="PF19424"/>
    </source>
</evidence>